<evidence type="ECO:0000259" key="1">
    <source>
        <dbReference type="Pfam" id="PF24476"/>
    </source>
</evidence>
<evidence type="ECO:0000313" key="3">
    <source>
        <dbReference type="Proteomes" id="UP001358417"/>
    </source>
</evidence>
<feature type="domain" description="DUF7580" evidence="1">
    <location>
        <begin position="279"/>
        <end position="531"/>
    </location>
</feature>
<dbReference type="Pfam" id="PF24476">
    <property type="entry name" value="DUF7580"/>
    <property type="match status" value="1"/>
</dbReference>
<accession>A0AAV9N1G8</accession>
<gene>
    <name evidence="2" type="ORF">LTR84_006422</name>
</gene>
<keyword evidence="3" id="KW-1185">Reference proteome</keyword>
<proteinExistence type="predicted"/>
<organism evidence="2 3">
    <name type="scientific">Exophiala bonariae</name>
    <dbReference type="NCBI Taxonomy" id="1690606"/>
    <lineage>
        <taxon>Eukaryota</taxon>
        <taxon>Fungi</taxon>
        <taxon>Dikarya</taxon>
        <taxon>Ascomycota</taxon>
        <taxon>Pezizomycotina</taxon>
        <taxon>Eurotiomycetes</taxon>
        <taxon>Chaetothyriomycetidae</taxon>
        <taxon>Chaetothyriales</taxon>
        <taxon>Herpotrichiellaceae</taxon>
        <taxon>Exophiala</taxon>
    </lineage>
</organism>
<dbReference type="EMBL" id="JAVRRD010000024">
    <property type="protein sequence ID" value="KAK5047757.1"/>
    <property type="molecule type" value="Genomic_DNA"/>
</dbReference>
<dbReference type="GeneID" id="89974594"/>
<dbReference type="Proteomes" id="UP001358417">
    <property type="component" value="Unassembled WGS sequence"/>
</dbReference>
<dbReference type="PANTHER" id="PTHR35186:SF4">
    <property type="entry name" value="PRION-INHIBITION AND PROPAGATION HELO DOMAIN-CONTAINING PROTEIN"/>
    <property type="match status" value="1"/>
</dbReference>
<evidence type="ECO:0000313" key="2">
    <source>
        <dbReference type="EMBL" id="KAK5047757.1"/>
    </source>
</evidence>
<dbReference type="RefSeq" id="XP_064703284.1">
    <property type="nucleotide sequence ID" value="XM_064849983.1"/>
</dbReference>
<sequence length="541" mass="60709">MDSYRANLGTQTANLRNAIVTLIEDVLEDDIETPTTTLLSKGDWLTPLKMGKIDQRLRQCLDQDYDIFVANLESLSFMLMDLRRKLNLDIESQEQVATKSQDILLGQVRKFKDIFSKTVYESLLAKIESTNSALRTLLGDAAQREHRRRKHRTSTRPLARQRAFRRYAKSFRAAFLDQGHWHCTADHSHKVDFFFNEKAVSMDDDEPDNRGIIFRVAVLEDDGKGHELEVVPVLHLRKVKTLSSTHLEGLKEQTGPKGGKKVQFSLATATLSSLPWTHLQEDVDQQVLNNICKGLSIALAPGENRRCLGCLHEKTSDDRHNLYVVRSLSSLRQVATFYESLAIAAAQTALWMAEPDSLGLWRNRLRIAALLAANVIGLHGNWLFPSWNTGDLLLVEDTEAPGKDGVKHLCLTFPVPQWSSLSGLQSTLPSSPLIQNKVLFPLGLALVELAFCQSLKAMQLPQEVDPDGDVTKLKTASRLLDAVALHCGERYGSVARKCLFWNGPRAESLDDEDFQNAVYDEIVSPLIEDLKTAQRASSWSK</sequence>
<name>A0AAV9N1G8_9EURO</name>
<dbReference type="PANTHER" id="PTHR35186">
    <property type="entry name" value="ANK_REP_REGION DOMAIN-CONTAINING PROTEIN"/>
    <property type="match status" value="1"/>
</dbReference>
<comment type="caution">
    <text evidence="2">The sequence shown here is derived from an EMBL/GenBank/DDBJ whole genome shotgun (WGS) entry which is preliminary data.</text>
</comment>
<reference evidence="2 3" key="1">
    <citation type="submission" date="2023-08" db="EMBL/GenBank/DDBJ databases">
        <title>Black Yeasts Isolated from many extreme environments.</title>
        <authorList>
            <person name="Coleine C."/>
            <person name="Stajich J.E."/>
            <person name="Selbmann L."/>
        </authorList>
    </citation>
    <scope>NUCLEOTIDE SEQUENCE [LARGE SCALE GENOMIC DNA]</scope>
    <source>
        <strain evidence="2 3">CCFEE 5792</strain>
    </source>
</reference>
<dbReference type="AlphaFoldDB" id="A0AAV9N1G8"/>
<dbReference type="InterPro" id="IPR056002">
    <property type="entry name" value="DUF7580"/>
</dbReference>
<protein>
    <recommendedName>
        <fullName evidence="1">DUF7580 domain-containing protein</fullName>
    </recommendedName>
</protein>